<organism evidence="1 2">
    <name type="scientific">Glomus cerebriforme</name>
    <dbReference type="NCBI Taxonomy" id="658196"/>
    <lineage>
        <taxon>Eukaryota</taxon>
        <taxon>Fungi</taxon>
        <taxon>Fungi incertae sedis</taxon>
        <taxon>Mucoromycota</taxon>
        <taxon>Glomeromycotina</taxon>
        <taxon>Glomeromycetes</taxon>
        <taxon>Glomerales</taxon>
        <taxon>Glomeraceae</taxon>
        <taxon>Glomus</taxon>
    </lineage>
</organism>
<dbReference type="OrthoDB" id="2354532at2759"/>
<evidence type="ECO:0000313" key="1">
    <source>
        <dbReference type="EMBL" id="RIA86323.1"/>
    </source>
</evidence>
<protein>
    <recommendedName>
        <fullName evidence="3">F-box domain-containing protein</fullName>
    </recommendedName>
</protein>
<keyword evidence="2" id="KW-1185">Reference proteome</keyword>
<dbReference type="Proteomes" id="UP000265703">
    <property type="component" value="Unassembled WGS sequence"/>
</dbReference>
<name>A0A397SJK3_9GLOM</name>
<reference evidence="1 2" key="1">
    <citation type="submission" date="2018-06" db="EMBL/GenBank/DDBJ databases">
        <title>Comparative genomics reveals the genomic features of Rhizophagus irregularis, R. cerebriforme, R. diaphanum and Gigaspora rosea, and their symbiotic lifestyle signature.</title>
        <authorList>
            <person name="Morin E."/>
            <person name="San Clemente H."/>
            <person name="Chen E.C.H."/>
            <person name="De La Providencia I."/>
            <person name="Hainaut M."/>
            <person name="Kuo A."/>
            <person name="Kohler A."/>
            <person name="Murat C."/>
            <person name="Tang N."/>
            <person name="Roy S."/>
            <person name="Loubradou J."/>
            <person name="Henrissat B."/>
            <person name="Grigoriev I.V."/>
            <person name="Corradi N."/>
            <person name="Roux C."/>
            <person name="Martin F.M."/>
        </authorList>
    </citation>
    <scope>NUCLEOTIDE SEQUENCE [LARGE SCALE GENOMIC DNA]</scope>
    <source>
        <strain evidence="1 2">DAOM 227022</strain>
    </source>
</reference>
<gene>
    <name evidence="1" type="ORF">C1645_829425</name>
</gene>
<evidence type="ECO:0000313" key="2">
    <source>
        <dbReference type="Proteomes" id="UP000265703"/>
    </source>
</evidence>
<dbReference type="AlphaFoldDB" id="A0A397SJK3"/>
<comment type="caution">
    <text evidence="1">The sequence shown here is derived from an EMBL/GenBank/DDBJ whole genome shotgun (WGS) entry which is preliminary data.</text>
</comment>
<accession>A0A397SJK3</accession>
<evidence type="ECO:0008006" key="3">
    <source>
        <dbReference type="Google" id="ProtNLM"/>
    </source>
</evidence>
<dbReference type="STRING" id="658196.A0A397SJK3"/>
<proteinExistence type="predicted"/>
<sequence length="568" mass="67359">MAYSKIFSGDLPELTDDIVKYFRNDYKTLHSCVLVNRVWCRLAIPLLWRDPFSIPIKNYHFIEIYLHNLNEEDKTKLNEYGINKNLFPTTTLFNYPSFIQRLNTFKIGDSIEKWITAVKTNPISNSNSNYSTQKYLNIKRLINKSLFKIFIENEASLHTFEIMITNVQDHDQFNDVSELILKNPNFIYNIRNFKLQRIENVKKISSFLEILCSKCNSISFLYFQFQKFNNDNDFLVKKYLTRIINSQHNLKKISFEHHDFPLNEDLLLLNNSLLRVLENSLSLLTNSNCSNTLRTIIFNKINFKNIGNLKEAFERLNVLESVHILYCRFLNYEFVHQIIQITKPFKLKSLFMDEILSLDSLELLLQKSGDYLENFGIGSTENDVSLTNIELKQKLFNLIIKYCTKIELFDLFDFDNKNIYLTFQLIEHIEQSLNYLSIDLDFDNNQLCDGFDLSSIILSNLGQILPLRLEYLSLTLMISSNVFEIFLKNSQNTFIKKLLIKNMRKNENILPLIKNYVMKKKRVEYLAIKDGFFKYEQHDVKEFGLYNIEIRNYDELYIQVVDLIKEKY</sequence>
<dbReference type="EMBL" id="QKYT01000369">
    <property type="protein sequence ID" value="RIA86323.1"/>
    <property type="molecule type" value="Genomic_DNA"/>
</dbReference>